<keyword evidence="2" id="KW-1185">Reference proteome</keyword>
<accession>A0AAD3XZ52</accession>
<reference evidence="1" key="1">
    <citation type="submission" date="2023-05" db="EMBL/GenBank/DDBJ databases">
        <title>Nepenthes gracilis genome sequencing.</title>
        <authorList>
            <person name="Fukushima K."/>
        </authorList>
    </citation>
    <scope>NUCLEOTIDE SEQUENCE</scope>
    <source>
        <strain evidence="1">SING2019-196</strain>
    </source>
</reference>
<evidence type="ECO:0000313" key="1">
    <source>
        <dbReference type="EMBL" id="GMH21346.1"/>
    </source>
</evidence>
<dbReference type="AlphaFoldDB" id="A0AAD3XZ52"/>
<proteinExistence type="predicted"/>
<dbReference type="EMBL" id="BSYO01000023">
    <property type="protein sequence ID" value="GMH21346.1"/>
    <property type="molecule type" value="Genomic_DNA"/>
</dbReference>
<gene>
    <name evidence="1" type="ORF">Nepgr_023188</name>
</gene>
<organism evidence="1 2">
    <name type="scientific">Nepenthes gracilis</name>
    <name type="common">Slender pitcher plant</name>
    <dbReference type="NCBI Taxonomy" id="150966"/>
    <lineage>
        <taxon>Eukaryota</taxon>
        <taxon>Viridiplantae</taxon>
        <taxon>Streptophyta</taxon>
        <taxon>Embryophyta</taxon>
        <taxon>Tracheophyta</taxon>
        <taxon>Spermatophyta</taxon>
        <taxon>Magnoliopsida</taxon>
        <taxon>eudicotyledons</taxon>
        <taxon>Gunneridae</taxon>
        <taxon>Pentapetalae</taxon>
        <taxon>Caryophyllales</taxon>
        <taxon>Nepenthaceae</taxon>
        <taxon>Nepenthes</taxon>
    </lineage>
</organism>
<dbReference type="Proteomes" id="UP001279734">
    <property type="component" value="Unassembled WGS sequence"/>
</dbReference>
<protein>
    <submittedName>
        <fullName evidence="1">Uncharacterized protein</fullName>
    </submittedName>
</protein>
<comment type="caution">
    <text evidence="1">The sequence shown here is derived from an EMBL/GenBank/DDBJ whole genome shotgun (WGS) entry which is preliminary data.</text>
</comment>
<sequence length="89" mass="10026">MQHSSFTGHYQQTSKWHSKCQQHDILLQQETTGDPIRAHEMPKRIGQLIPKTAKALAKSSANLKAATKSQHLLHLNQQRAFNGLSRKTG</sequence>
<name>A0AAD3XZ52_NEPGR</name>
<evidence type="ECO:0000313" key="2">
    <source>
        <dbReference type="Proteomes" id="UP001279734"/>
    </source>
</evidence>